<sequence length="155" mass="18450">MFTNNEKVDMILIYGESQKKSEKSRRHLPRDIPNVVFQMQRFLLGNENAFSSRKGKQIAKSVCNDINVARVLEYFENNPRNSIRQAVVELDIKRSSIQRILMSNGYHDFKLHNLKYLSQRLIERRLNYITEMMVNLDINNIVSTYSLERRKSFYK</sequence>
<protein>
    <submittedName>
        <fullName evidence="1">Uncharacterized protein</fullName>
    </submittedName>
</protein>
<keyword evidence="2" id="KW-1185">Reference proteome</keyword>
<gene>
    <name evidence="1" type="ORF">NQ318_006705</name>
</gene>
<proteinExistence type="predicted"/>
<evidence type="ECO:0000313" key="1">
    <source>
        <dbReference type="EMBL" id="KAJ8953854.1"/>
    </source>
</evidence>
<dbReference type="AlphaFoldDB" id="A0AAV8YT83"/>
<dbReference type="PANTHER" id="PTHR47326:SF1">
    <property type="entry name" value="HTH PSQ-TYPE DOMAIN-CONTAINING PROTEIN"/>
    <property type="match status" value="1"/>
</dbReference>
<comment type="caution">
    <text evidence="1">The sequence shown here is derived from an EMBL/GenBank/DDBJ whole genome shotgun (WGS) entry which is preliminary data.</text>
</comment>
<name>A0AAV8YT83_9CUCU</name>
<organism evidence="1 2">
    <name type="scientific">Aromia moschata</name>
    <dbReference type="NCBI Taxonomy" id="1265417"/>
    <lineage>
        <taxon>Eukaryota</taxon>
        <taxon>Metazoa</taxon>
        <taxon>Ecdysozoa</taxon>
        <taxon>Arthropoda</taxon>
        <taxon>Hexapoda</taxon>
        <taxon>Insecta</taxon>
        <taxon>Pterygota</taxon>
        <taxon>Neoptera</taxon>
        <taxon>Endopterygota</taxon>
        <taxon>Coleoptera</taxon>
        <taxon>Polyphaga</taxon>
        <taxon>Cucujiformia</taxon>
        <taxon>Chrysomeloidea</taxon>
        <taxon>Cerambycidae</taxon>
        <taxon>Cerambycinae</taxon>
        <taxon>Callichromatini</taxon>
        <taxon>Aromia</taxon>
    </lineage>
</organism>
<accession>A0AAV8YT83</accession>
<evidence type="ECO:0000313" key="2">
    <source>
        <dbReference type="Proteomes" id="UP001162162"/>
    </source>
</evidence>
<reference evidence="1" key="1">
    <citation type="journal article" date="2023" name="Insect Mol. Biol.">
        <title>Genome sequencing provides insights into the evolution of gene families encoding plant cell wall-degrading enzymes in longhorned beetles.</title>
        <authorList>
            <person name="Shin N.R."/>
            <person name="Okamura Y."/>
            <person name="Kirsch R."/>
            <person name="Pauchet Y."/>
        </authorList>
    </citation>
    <scope>NUCLEOTIDE SEQUENCE</scope>
    <source>
        <strain evidence="1">AMC_N1</strain>
    </source>
</reference>
<dbReference type="EMBL" id="JAPWTK010000053">
    <property type="protein sequence ID" value="KAJ8953854.1"/>
    <property type="molecule type" value="Genomic_DNA"/>
</dbReference>
<dbReference type="Proteomes" id="UP001162162">
    <property type="component" value="Unassembled WGS sequence"/>
</dbReference>
<dbReference type="PANTHER" id="PTHR47326">
    <property type="entry name" value="TRANSPOSABLE ELEMENT TC3 TRANSPOSASE-LIKE PROTEIN"/>
    <property type="match status" value="1"/>
</dbReference>